<dbReference type="PANTHER" id="PTHR11941">
    <property type="entry name" value="ENOYL-COA HYDRATASE-RELATED"/>
    <property type="match status" value="1"/>
</dbReference>
<accession>A0A7Z2S5X1</accession>
<evidence type="ECO:0000313" key="1">
    <source>
        <dbReference type="EMBL" id="QHL90808.1"/>
    </source>
</evidence>
<dbReference type="KEGG" id="schy:GVO57_08175"/>
<dbReference type="SUPFAM" id="SSF52096">
    <property type="entry name" value="ClpP/crotonase"/>
    <property type="match status" value="1"/>
</dbReference>
<reference evidence="1 2" key="1">
    <citation type="submission" date="2020-01" db="EMBL/GenBank/DDBJ databases">
        <title>Sphingomonas sp. C33 whole genome sequece.</title>
        <authorList>
            <person name="Park C."/>
        </authorList>
    </citation>
    <scope>NUCLEOTIDE SEQUENCE [LARGE SCALE GENOMIC DNA]</scope>
    <source>
        <strain evidence="1 2">C33</strain>
    </source>
</reference>
<protein>
    <submittedName>
        <fullName evidence="1">Enoyl-CoA hydratase/isomerase family protein</fullName>
    </submittedName>
</protein>
<keyword evidence="1" id="KW-0413">Isomerase</keyword>
<dbReference type="Gene3D" id="3.90.226.10">
    <property type="entry name" value="2-enoyl-CoA Hydratase, Chain A, domain 1"/>
    <property type="match status" value="1"/>
</dbReference>
<gene>
    <name evidence="1" type="ORF">GVO57_08175</name>
</gene>
<dbReference type="GO" id="GO:0006635">
    <property type="term" value="P:fatty acid beta-oxidation"/>
    <property type="evidence" value="ECO:0007669"/>
    <property type="project" value="TreeGrafter"/>
</dbReference>
<dbReference type="Proteomes" id="UP000464468">
    <property type="component" value="Chromosome"/>
</dbReference>
<name>A0A7Z2S5X1_9SPHN</name>
<sequence>MTLRGARGARAAMFELSLDGPVARLTMDRPQARNGLRTEDWRALAALIEQAGRLKARAILVRSLVPGWFSAGIDTGELATLHADPAERLPYRNAMRQALDGIRHSPLPVIAEIDGACVGAGVALAAACDVRLAGPNASFAIPAARQGIGYLIEDIAGLRDLVGGGQAARLLLGAVRIDAAEAERIGLVEQQGHDVARLAADLAQDMAGHAPGALALLKQGLALAAAGRRADEGHDRACDAALGGAELAESYAAARERRRPDFAR</sequence>
<dbReference type="InterPro" id="IPR001753">
    <property type="entry name" value="Enoyl-CoA_hydra/iso"/>
</dbReference>
<dbReference type="RefSeq" id="WP_160592735.1">
    <property type="nucleotide sequence ID" value="NZ_CP047895.1"/>
</dbReference>
<evidence type="ECO:0000313" key="2">
    <source>
        <dbReference type="Proteomes" id="UP000464468"/>
    </source>
</evidence>
<dbReference type="InterPro" id="IPR029045">
    <property type="entry name" value="ClpP/crotonase-like_dom_sf"/>
</dbReference>
<dbReference type="AlphaFoldDB" id="A0A7Z2S5X1"/>
<dbReference type="EMBL" id="CP047895">
    <property type="protein sequence ID" value="QHL90808.1"/>
    <property type="molecule type" value="Genomic_DNA"/>
</dbReference>
<keyword evidence="2" id="KW-1185">Reference proteome</keyword>
<dbReference type="GO" id="GO:0016853">
    <property type="term" value="F:isomerase activity"/>
    <property type="evidence" value="ECO:0007669"/>
    <property type="project" value="UniProtKB-KW"/>
</dbReference>
<dbReference type="PANTHER" id="PTHR11941:SF54">
    <property type="entry name" value="ENOYL-COA HYDRATASE, MITOCHONDRIAL"/>
    <property type="match status" value="1"/>
</dbReference>
<organism evidence="1 2">
    <name type="scientific">Sphingomonas changnyeongensis</name>
    <dbReference type="NCBI Taxonomy" id="2698679"/>
    <lineage>
        <taxon>Bacteria</taxon>
        <taxon>Pseudomonadati</taxon>
        <taxon>Pseudomonadota</taxon>
        <taxon>Alphaproteobacteria</taxon>
        <taxon>Sphingomonadales</taxon>
        <taxon>Sphingomonadaceae</taxon>
        <taxon>Sphingomonas</taxon>
    </lineage>
</organism>
<dbReference type="CDD" id="cd06558">
    <property type="entry name" value="crotonase-like"/>
    <property type="match status" value="1"/>
</dbReference>
<proteinExistence type="predicted"/>
<dbReference type="Pfam" id="PF00378">
    <property type="entry name" value="ECH_1"/>
    <property type="match status" value="1"/>
</dbReference>